<dbReference type="AlphaFoldDB" id="A0AAE4APB6"/>
<sequence>MKFDDLVKLAGTMPCFDLALLAQAFDDRREMVRVQLSRWMTQGKVIGLRRGMYTLSETYRRVPLNPAVLANALYRPSYLSGLWALGHYDLIPERVVRFTSVTSRVPRRFENPFGVFDYRNIKQDCFFGFASAGVGDQKFLVAEPEKALLDHWHLIEGVWTPERLDEMRYQHVAQVDTERLKLYAKRFRSPRLDRAVEHWLRLASDAEEGTETL</sequence>
<accession>A0AAE4APB6</accession>
<evidence type="ECO:0000313" key="2">
    <source>
        <dbReference type="Proteomes" id="UP001238163"/>
    </source>
</evidence>
<protein>
    <submittedName>
        <fullName evidence="1">Transcriptional regulator of viral defense system</fullName>
    </submittedName>
</protein>
<name>A0AAE4APB6_9BACT</name>
<organism evidence="1 2">
    <name type="scientific">Oligosphaera ethanolica</name>
    <dbReference type="NCBI Taxonomy" id="760260"/>
    <lineage>
        <taxon>Bacteria</taxon>
        <taxon>Pseudomonadati</taxon>
        <taxon>Lentisphaerota</taxon>
        <taxon>Oligosphaeria</taxon>
        <taxon>Oligosphaerales</taxon>
        <taxon>Oligosphaeraceae</taxon>
        <taxon>Oligosphaera</taxon>
    </lineage>
</organism>
<evidence type="ECO:0000313" key="1">
    <source>
        <dbReference type="EMBL" id="MDQ0290531.1"/>
    </source>
</evidence>
<keyword evidence="2" id="KW-1185">Reference proteome</keyword>
<dbReference type="EMBL" id="JAUSVL010000001">
    <property type="protein sequence ID" value="MDQ0290531.1"/>
    <property type="molecule type" value="Genomic_DNA"/>
</dbReference>
<proteinExistence type="predicted"/>
<dbReference type="Proteomes" id="UP001238163">
    <property type="component" value="Unassembled WGS sequence"/>
</dbReference>
<dbReference type="RefSeq" id="WP_307262114.1">
    <property type="nucleotide sequence ID" value="NZ_JAUSVL010000001.1"/>
</dbReference>
<comment type="caution">
    <text evidence="1">The sequence shown here is derived from an EMBL/GenBank/DDBJ whole genome shotgun (WGS) entry which is preliminary data.</text>
</comment>
<gene>
    <name evidence="1" type="ORF">J3R75_002638</name>
</gene>
<reference evidence="1" key="1">
    <citation type="submission" date="2023-07" db="EMBL/GenBank/DDBJ databases">
        <title>Genomic Encyclopedia of Type Strains, Phase IV (KMG-IV): sequencing the most valuable type-strain genomes for metagenomic binning, comparative biology and taxonomic classification.</title>
        <authorList>
            <person name="Goeker M."/>
        </authorList>
    </citation>
    <scope>NUCLEOTIDE SEQUENCE</scope>
    <source>
        <strain evidence="1">DSM 24202</strain>
    </source>
</reference>